<dbReference type="Proteomes" id="UP000640531">
    <property type="component" value="Unassembled WGS sequence"/>
</dbReference>
<dbReference type="EMBL" id="JACJST010000001">
    <property type="protein sequence ID" value="MBD2566417.1"/>
    <property type="molecule type" value="Genomic_DNA"/>
</dbReference>
<dbReference type="PANTHER" id="PTHR34985:SF1">
    <property type="entry name" value="SLR0554 PROTEIN"/>
    <property type="match status" value="1"/>
</dbReference>
<reference evidence="2 3" key="1">
    <citation type="journal article" date="2020" name="ISME J.">
        <title>Comparative genomics reveals insights into cyanobacterial evolution and habitat adaptation.</title>
        <authorList>
            <person name="Chen M.Y."/>
            <person name="Teng W.K."/>
            <person name="Zhao L."/>
            <person name="Hu C.X."/>
            <person name="Zhou Y.K."/>
            <person name="Han B.P."/>
            <person name="Song L.R."/>
            <person name="Shu W.S."/>
        </authorList>
    </citation>
    <scope>NUCLEOTIDE SEQUENCE [LARGE SCALE GENOMIC DNA]</scope>
    <source>
        <strain evidence="2 3">FACHB-196</strain>
    </source>
</reference>
<dbReference type="Pfam" id="PF05272">
    <property type="entry name" value="VapE-like_dom"/>
    <property type="match status" value="1"/>
</dbReference>
<sequence>MSHAERFVEAYSTTSSPNKSNIDDLESLLSLVERSDILSLYWNVPGSSKFNNKAHRFQTEAAYEIKTFINKAGANAGYIFWEVFKKAYKDHLQMNAWTGELLLDGKPTTHEELLDRLENALGMLSKLSKEQFERKFQVFMGTGFNPVRKELEAIAKQYTYLRTETVTPEHPMVKDGFCDVDVPIEIEDIKMLPEWGSLASILFGADDPLSQMMLEKWLIAAVARVMTPGCQADNTLVLMGKQGIGKSSFFRVLGGEYFLDLDNSTDGTEVKRQLAKSWIVELGEMEGITRKKEVEELKAFLTKTKDTFRGLFERKPADHPRHVVFGGTCNSDEVLRDPTGSRRFWIIPCGDRDINIDFLKENREAILASAYRLWKNGVTWWADKEMSQASEDRNKDYQESNEFEHIVSDLISRIEKNIQDYENRDSSGTDEKSYDGVAIKASDLMIAGLGIPPERFKINRNDRKVTQVLKEKLKYEKTRLTTDDGKQVWYWVKPGVSNAYRVTLQNIQQVKEDQRLG</sequence>
<dbReference type="InterPro" id="IPR007936">
    <property type="entry name" value="VapE-like_dom"/>
</dbReference>
<keyword evidence="3" id="KW-1185">Reference proteome</keyword>
<organism evidence="2 3">
    <name type="scientific">Anabaena lutea FACHB-196</name>
    <dbReference type="NCBI Taxonomy" id="2692881"/>
    <lineage>
        <taxon>Bacteria</taxon>
        <taxon>Bacillati</taxon>
        <taxon>Cyanobacteriota</taxon>
        <taxon>Cyanophyceae</taxon>
        <taxon>Nostocales</taxon>
        <taxon>Nostocaceae</taxon>
        <taxon>Anabaena</taxon>
    </lineage>
</organism>
<proteinExistence type="predicted"/>
<dbReference type="PANTHER" id="PTHR34985">
    <property type="entry name" value="SLR0554 PROTEIN"/>
    <property type="match status" value="1"/>
</dbReference>
<name>A0ABR8F9I9_9NOST</name>
<evidence type="ECO:0000313" key="2">
    <source>
        <dbReference type="EMBL" id="MBD2566417.1"/>
    </source>
</evidence>
<gene>
    <name evidence="2" type="ORF">H6G59_00615</name>
</gene>
<comment type="caution">
    <text evidence="2">The sequence shown here is derived from an EMBL/GenBank/DDBJ whole genome shotgun (WGS) entry which is preliminary data.</text>
</comment>
<feature type="domain" description="Virulence-associated protein E-like" evidence="1">
    <location>
        <begin position="198"/>
        <end position="398"/>
    </location>
</feature>
<dbReference type="RefSeq" id="WP_190711244.1">
    <property type="nucleotide sequence ID" value="NZ_JACJST010000001.1"/>
</dbReference>
<accession>A0ABR8F9I9</accession>
<protein>
    <recommendedName>
        <fullName evidence="1">Virulence-associated protein E-like domain-containing protein</fullName>
    </recommendedName>
</protein>
<evidence type="ECO:0000313" key="3">
    <source>
        <dbReference type="Proteomes" id="UP000640531"/>
    </source>
</evidence>
<evidence type="ECO:0000259" key="1">
    <source>
        <dbReference type="Pfam" id="PF05272"/>
    </source>
</evidence>